<evidence type="ECO:0000313" key="1">
    <source>
        <dbReference type="Proteomes" id="UP000095286"/>
    </source>
</evidence>
<accession>A0AC35U661</accession>
<dbReference type="WBParaSite" id="RSKR_0000768000.1">
    <property type="protein sequence ID" value="RSKR_0000768000.1"/>
    <property type="gene ID" value="RSKR_0000768000"/>
</dbReference>
<evidence type="ECO:0000313" key="2">
    <source>
        <dbReference type="WBParaSite" id="RSKR_0000768000.1"/>
    </source>
</evidence>
<proteinExistence type="predicted"/>
<sequence>MALKSFAESSYRKIAEAVMFCQCAPHDKECAKLQQWMYPQCLYAIKSSSGVSLPNCKTVVSACQKERVCKHLSKSYFHSCSVSNGKCNAGTHQMNGCRQAVIKLRGSAIDTLCDCDEGDGKCWVHRVQLIPLNPCLHRAREEYNSKNYMNNIANSSLLPDLMYSKSKQLSKDSKHSTPEDKLLSNQTHINTIYSANDTFLTLQTLNQTSNDYVFNNSLPTDAYQTQQPPPKEEGCKMRNFNGDWIDNFKGSIIRSYTDWIGRCSNWCECHGNDTMTCHELPCIPDGTCKHEENILSFGEKIYLEGRGACTCHSGAFICDTPLAIDRKLPPGLYILAGYSKDELKMFKEQIPLEILERSGLVSHNNDLAADIASRLQFALERVMPENTLCRIVLVDEFPTENIVVYQLQWHGVDKYGNDSISKWHVGKLEKQCSSYVVQVSRNYVLNKAERYQLVLSSVKQIRVIDLLDELPPIIAGKSPQATISIWFSIVSIFILFNLHEYLP</sequence>
<dbReference type="Proteomes" id="UP000095286">
    <property type="component" value="Unplaced"/>
</dbReference>
<organism evidence="1 2">
    <name type="scientific">Rhabditophanes sp. KR3021</name>
    <dbReference type="NCBI Taxonomy" id="114890"/>
    <lineage>
        <taxon>Eukaryota</taxon>
        <taxon>Metazoa</taxon>
        <taxon>Ecdysozoa</taxon>
        <taxon>Nematoda</taxon>
        <taxon>Chromadorea</taxon>
        <taxon>Rhabditida</taxon>
        <taxon>Tylenchina</taxon>
        <taxon>Panagrolaimomorpha</taxon>
        <taxon>Strongyloidoidea</taxon>
        <taxon>Alloionematidae</taxon>
        <taxon>Rhabditophanes</taxon>
    </lineage>
</organism>
<reference evidence="2" key="1">
    <citation type="submission" date="2016-11" db="UniProtKB">
        <authorList>
            <consortium name="WormBaseParasite"/>
        </authorList>
    </citation>
    <scope>IDENTIFICATION</scope>
    <source>
        <strain evidence="2">KR3021</strain>
    </source>
</reference>
<name>A0AC35U661_9BILA</name>
<protein>
    <submittedName>
        <fullName evidence="2">GDNF family receptor alpha-like</fullName>
    </submittedName>
</protein>